<organism evidence="5 6">
    <name type="scientific">Tessaracoccus rhinocerotis</name>
    <dbReference type="NCBI Taxonomy" id="1689449"/>
    <lineage>
        <taxon>Bacteria</taxon>
        <taxon>Bacillati</taxon>
        <taxon>Actinomycetota</taxon>
        <taxon>Actinomycetes</taxon>
        <taxon>Propionibacteriales</taxon>
        <taxon>Propionibacteriaceae</taxon>
        <taxon>Tessaracoccus</taxon>
    </lineage>
</organism>
<dbReference type="Gene3D" id="3.40.50.150">
    <property type="entry name" value="Vaccinia Virus protein VP39"/>
    <property type="match status" value="2"/>
</dbReference>
<protein>
    <recommendedName>
        <fullName evidence="1">site-specific DNA-methyltransferase (adenine-specific)</fullName>
        <ecNumber evidence="1">2.1.1.72</ecNumber>
    </recommendedName>
</protein>
<evidence type="ECO:0000256" key="3">
    <source>
        <dbReference type="ARBA" id="ARBA00022679"/>
    </source>
</evidence>
<keyword evidence="6" id="KW-1185">Reference proteome</keyword>
<evidence type="ECO:0000256" key="2">
    <source>
        <dbReference type="ARBA" id="ARBA00022603"/>
    </source>
</evidence>
<dbReference type="PANTHER" id="PTHR33841:SF1">
    <property type="entry name" value="DNA METHYLTRANSFERASE A"/>
    <property type="match status" value="1"/>
</dbReference>
<dbReference type="RefSeq" id="WP_143938650.1">
    <property type="nucleotide sequence ID" value="NZ_VKKG01000004.1"/>
</dbReference>
<gene>
    <name evidence="5" type="ORF">FOJ82_11675</name>
</gene>
<evidence type="ECO:0000256" key="4">
    <source>
        <dbReference type="ARBA" id="ARBA00047942"/>
    </source>
</evidence>
<evidence type="ECO:0000313" key="6">
    <source>
        <dbReference type="Proteomes" id="UP000317638"/>
    </source>
</evidence>
<name>A0A553JZN3_9ACTN</name>
<dbReference type="EC" id="2.1.1.72" evidence="1"/>
<proteinExistence type="predicted"/>
<dbReference type="GO" id="GO:0032259">
    <property type="term" value="P:methylation"/>
    <property type="evidence" value="ECO:0007669"/>
    <property type="project" value="UniProtKB-KW"/>
</dbReference>
<dbReference type="Proteomes" id="UP000317638">
    <property type="component" value="Unassembled WGS sequence"/>
</dbReference>
<dbReference type="EMBL" id="VKKG01000004">
    <property type="protein sequence ID" value="TRY17910.1"/>
    <property type="molecule type" value="Genomic_DNA"/>
</dbReference>
<dbReference type="PANTHER" id="PTHR33841">
    <property type="entry name" value="DNA METHYLTRANSFERASE YEEA-RELATED"/>
    <property type="match status" value="1"/>
</dbReference>
<evidence type="ECO:0000256" key="1">
    <source>
        <dbReference type="ARBA" id="ARBA00011900"/>
    </source>
</evidence>
<keyword evidence="3 5" id="KW-0808">Transferase</keyword>
<keyword evidence="2 5" id="KW-0489">Methyltransferase</keyword>
<accession>A0A553JZN3</accession>
<dbReference type="SUPFAM" id="SSF53335">
    <property type="entry name" value="S-adenosyl-L-methionine-dependent methyltransferases"/>
    <property type="match status" value="1"/>
</dbReference>
<dbReference type="OrthoDB" id="4280289at2"/>
<comment type="catalytic activity">
    <reaction evidence="4">
        <text>a 2'-deoxyadenosine in DNA + S-adenosyl-L-methionine = an N(6)-methyl-2'-deoxyadenosine in DNA + S-adenosyl-L-homocysteine + H(+)</text>
        <dbReference type="Rhea" id="RHEA:15197"/>
        <dbReference type="Rhea" id="RHEA-COMP:12418"/>
        <dbReference type="Rhea" id="RHEA-COMP:12419"/>
        <dbReference type="ChEBI" id="CHEBI:15378"/>
        <dbReference type="ChEBI" id="CHEBI:57856"/>
        <dbReference type="ChEBI" id="CHEBI:59789"/>
        <dbReference type="ChEBI" id="CHEBI:90615"/>
        <dbReference type="ChEBI" id="CHEBI:90616"/>
        <dbReference type="EC" id="2.1.1.72"/>
    </reaction>
</comment>
<reference evidence="5 6" key="1">
    <citation type="submission" date="2019-07" db="EMBL/GenBank/DDBJ databases">
        <authorList>
            <person name="Zhou L.-Y."/>
        </authorList>
    </citation>
    <scope>NUCLEOTIDE SEQUENCE [LARGE SCALE GENOMIC DNA]</scope>
    <source>
        <strain evidence="5 6">YIM 101269</strain>
    </source>
</reference>
<dbReference type="InterPro" id="IPR050953">
    <property type="entry name" value="N4_N6_ade-DNA_methylase"/>
</dbReference>
<evidence type="ECO:0000313" key="5">
    <source>
        <dbReference type="EMBL" id="TRY17910.1"/>
    </source>
</evidence>
<sequence>MADSDALLVVEDWISEHFFTTDARKESYLARVLDRVKQWRDAEHPTTKSRFTAERSKLATAMAALYADDDPDPDAAAALHADLRRILGYEPGPYETTVNGPVRLLRSPGLEPTLALVEAKPAATLDELFARHAETLAEPYVVDDEDPITSATKLVSTLFLDHEETKFALIMAGRWLVVAEASRWPEGRYLAVDLHTVAERGDTKQGGEIDRALVAVDAESLAPDADGNIWWDATLEASVAHTVGVSADLREGVRESIELIANEVVDRRRAQGLDPLPQSQAQPLALQSLRFLYRILFLLYAEASPELKILPVGDPDYARGYSLDRLRELVQVELASPRARSGTHLYESLALLFRLVDRGHSLVEERGSEATERLETYETTNDRLVERGLEFQPLRADLFSPQATSLIDEVGLGNHALQEVLRRLLLSKERSGKERGFISYVELGINQLGAVYEGLMSYTGSFADVDLYEVARDGNPEKGSWVVPVDRADHLADKDFVLDTDPVTGQRSRRRYTRGQFVFRLSGRQRQRSASYYTPEVLTKFTVSEALAELLDQDGHTTTAEEILGLSVCEPALGSGAFAIEAVRQLAEQYLKRRQEELGERIDPDLYPAELQKVKAYLALHNVYGVDLNATAVEFAEITLWLDTMAEGLQAPWFGLRLRRGNSLVGASRSFYTRDQVNDKRWLTTPPTAEPLTDIAARIEQDRPELSGSGGRIHHWLLPAAGWGATSESKEAKELVPDRVAKVKAWRKAIKGKPTKKQLDQLVAISHEAEELWAMAYRRLMVAEQQSARQIPLWGMPQDVANQHQATVVTREQIEESLSDDDGAYRRLRRMMDAWTALWFWPLTGDDVAPPTLDQWIDAAQGILGTQKLSSRGSKQGMGTLSPADQWEAMADQESFELAGAGARRVGDVLDDHPWLRVCEDVAREQGFFHWQLDFATVFGRGGFDLQVGNPPWVRPDVNVDALLAESDPWWQLALKPSESVKFSRRTETLQSLRAGDIVTAGAAEMVALRTFVGDVTTYAELFGLRPDLYRCFMAQTWAHSSRRGTVGLIHPETHLTDDKAGGLRERTYRRLRRHWQFVNELQLFDEVHNLVNYGVHVYGATRGVSFLNAAGLYHPDTVARSLKHDGSGEEPGLKYEGQWDLRPHGSRIQSVSDVTLTVWRDILEGAEAPSSTARMLYTSNHSTAKVMAHLARARRVGSLGLQFSQGWNETTDRQKGRFVQEWGPASWGDAILQGPHLHVGNPFFKSPNPTMSSNKDWSVVDLETLAADALPTTAYKPTGDSDVYDAAYGKWNGSSQRDDFRVAWRGMAANTGERTLMPAVIPPGAAHIFTLYCLGGGPNPSVVLAAAAMSSMLNDALVRALPKSGIIQSTAMQLALPPSDHPLIPRLLLRTLRLNCVTDAYSDLWREVWDPAFVEDEWLLGKAYRDAPGLGGVGPEWTPHTPLRRDVDRRNALVEIDALMATMLGVTADELATIYRTQFAVLLGYDQNDYIYDANGRLIPTQVRQLWRKKGDNLTEDERTATHPAGVVYTYELPFAPRDREADFRVAMSALEKGLNP</sequence>
<dbReference type="InterPro" id="IPR029063">
    <property type="entry name" value="SAM-dependent_MTases_sf"/>
</dbReference>
<dbReference type="GO" id="GO:0009007">
    <property type="term" value="F:site-specific DNA-methyltransferase (adenine-specific) activity"/>
    <property type="evidence" value="ECO:0007669"/>
    <property type="project" value="UniProtKB-EC"/>
</dbReference>
<comment type="caution">
    <text evidence="5">The sequence shown here is derived from an EMBL/GenBank/DDBJ whole genome shotgun (WGS) entry which is preliminary data.</text>
</comment>